<reference evidence="3 4" key="1">
    <citation type="submission" date="2021-06" db="EMBL/GenBank/DDBJ databases">
        <title>Caerostris extrusa draft genome.</title>
        <authorList>
            <person name="Kono N."/>
            <person name="Arakawa K."/>
        </authorList>
    </citation>
    <scope>NUCLEOTIDE SEQUENCE [LARGE SCALE GENOMIC DNA]</scope>
</reference>
<gene>
    <name evidence="3" type="primary">AVEN_97491_1</name>
    <name evidence="3" type="ORF">CEXT_564081</name>
</gene>
<sequence length="247" mass="27192">FSQQQNRKPPALVSCCLDARYQKDEFSAATHGGTHLDAPCHFAKGRWCVSDIPLPHLVVPAAVVDISSQVDGNPDVHLTTDHLLEWEEQHGQIRDGSLLLVYTGWSMYWPNPLNYTGTDVRDKNQLKFPSITGDAAKWLVSNRKIVGVGLDTMSIDIPNGTYPDTHVTLMKKNIYGLENVNNLHLLPATGATVYVMPMKLKGASGAPCRIFAQLSGSSVSSSAEYSMCSLYCMFFITVIVGFIMVRT</sequence>
<evidence type="ECO:0000313" key="4">
    <source>
        <dbReference type="Proteomes" id="UP001054945"/>
    </source>
</evidence>
<dbReference type="GO" id="GO:0004061">
    <property type="term" value="F:arylformamidase activity"/>
    <property type="evidence" value="ECO:0007669"/>
    <property type="project" value="InterPro"/>
</dbReference>
<protein>
    <recommendedName>
        <fullName evidence="5">Cyclase</fullName>
    </recommendedName>
</protein>
<keyword evidence="2" id="KW-0812">Transmembrane</keyword>
<dbReference type="PANTHER" id="PTHR31118">
    <property type="entry name" value="CYCLASE-LIKE PROTEIN 2"/>
    <property type="match status" value="1"/>
</dbReference>
<dbReference type="InterPro" id="IPR037175">
    <property type="entry name" value="KFase_sf"/>
</dbReference>
<comment type="similarity">
    <text evidence="1">Belongs to the Cyclase 1 superfamily.</text>
</comment>
<keyword evidence="2" id="KW-0472">Membrane</keyword>
<keyword evidence="4" id="KW-1185">Reference proteome</keyword>
<evidence type="ECO:0000256" key="1">
    <source>
        <dbReference type="ARBA" id="ARBA00007865"/>
    </source>
</evidence>
<dbReference type="GO" id="GO:0019441">
    <property type="term" value="P:L-tryptophan catabolic process to kynurenine"/>
    <property type="evidence" value="ECO:0007669"/>
    <property type="project" value="InterPro"/>
</dbReference>
<dbReference type="Gene3D" id="3.50.30.50">
    <property type="entry name" value="Putative cyclase"/>
    <property type="match status" value="1"/>
</dbReference>
<evidence type="ECO:0008006" key="5">
    <source>
        <dbReference type="Google" id="ProtNLM"/>
    </source>
</evidence>
<keyword evidence="2" id="KW-1133">Transmembrane helix</keyword>
<proteinExistence type="inferred from homology"/>
<dbReference type="PANTHER" id="PTHR31118:SF12">
    <property type="entry name" value="CYCLASE-LIKE PROTEIN 2"/>
    <property type="match status" value="1"/>
</dbReference>
<comment type="caution">
    <text evidence="3">The sequence shown here is derived from an EMBL/GenBank/DDBJ whole genome shotgun (WGS) entry which is preliminary data.</text>
</comment>
<dbReference type="InterPro" id="IPR007325">
    <property type="entry name" value="KFase/CYL"/>
</dbReference>
<accession>A0AAV4UAH5</accession>
<evidence type="ECO:0000256" key="2">
    <source>
        <dbReference type="SAM" id="Phobius"/>
    </source>
</evidence>
<feature type="non-terminal residue" evidence="3">
    <location>
        <position position="1"/>
    </location>
</feature>
<dbReference type="AlphaFoldDB" id="A0AAV4UAH5"/>
<evidence type="ECO:0000313" key="3">
    <source>
        <dbReference type="EMBL" id="GIY54756.1"/>
    </source>
</evidence>
<organism evidence="3 4">
    <name type="scientific">Caerostris extrusa</name>
    <name type="common">Bark spider</name>
    <name type="synonym">Caerostris bankana</name>
    <dbReference type="NCBI Taxonomy" id="172846"/>
    <lineage>
        <taxon>Eukaryota</taxon>
        <taxon>Metazoa</taxon>
        <taxon>Ecdysozoa</taxon>
        <taxon>Arthropoda</taxon>
        <taxon>Chelicerata</taxon>
        <taxon>Arachnida</taxon>
        <taxon>Araneae</taxon>
        <taxon>Araneomorphae</taxon>
        <taxon>Entelegynae</taxon>
        <taxon>Araneoidea</taxon>
        <taxon>Araneidae</taxon>
        <taxon>Caerostris</taxon>
    </lineage>
</organism>
<dbReference type="SUPFAM" id="SSF102198">
    <property type="entry name" value="Putative cyclase"/>
    <property type="match status" value="1"/>
</dbReference>
<name>A0AAV4UAH5_CAEEX</name>
<dbReference type="Pfam" id="PF04199">
    <property type="entry name" value="Cyclase"/>
    <property type="match status" value="1"/>
</dbReference>
<dbReference type="EMBL" id="BPLR01012552">
    <property type="protein sequence ID" value="GIY54756.1"/>
    <property type="molecule type" value="Genomic_DNA"/>
</dbReference>
<dbReference type="Proteomes" id="UP001054945">
    <property type="component" value="Unassembled WGS sequence"/>
</dbReference>
<feature type="transmembrane region" description="Helical" evidence="2">
    <location>
        <begin position="223"/>
        <end position="245"/>
    </location>
</feature>